<organism evidence="1 2">
    <name type="scientific">Streptomyces milbemycinicus</name>
    <dbReference type="NCBI Taxonomy" id="476552"/>
    <lineage>
        <taxon>Bacteria</taxon>
        <taxon>Bacillati</taxon>
        <taxon>Actinomycetota</taxon>
        <taxon>Actinomycetes</taxon>
        <taxon>Kitasatosporales</taxon>
        <taxon>Streptomycetaceae</taxon>
        <taxon>Streptomyces</taxon>
    </lineage>
</organism>
<proteinExistence type="predicted"/>
<evidence type="ECO:0000313" key="1">
    <source>
        <dbReference type="EMBL" id="MFK4274307.1"/>
    </source>
</evidence>
<gene>
    <name evidence="1" type="ORF">ACI2L5_57200</name>
</gene>
<dbReference type="EMBL" id="JBJDQH010000639">
    <property type="protein sequence ID" value="MFK4274307.1"/>
    <property type="molecule type" value="Genomic_DNA"/>
</dbReference>
<reference evidence="1 2" key="1">
    <citation type="submission" date="2024-11" db="EMBL/GenBank/DDBJ databases">
        <title>The Natural Products Discovery Center: Release of the First 8490 Sequenced Strains for Exploring Actinobacteria Biosynthetic Diversity.</title>
        <authorList>
            <person name="Kalkreuter E."/>
            <person name="Kautsar S.A."/>
            <person name="Yang D."/>
            <person name="Bader C.D."/>
            <person name="Teijaro C.N."/>
            <person name="Fluegel L."/>
            <person name="Davis C.M."/>
            <person name="Simpson J.R."/>
            <person name="Lauterbach L."/>
            <person name="Steele A.D."/>
            <person name="Gui C."/>
            <person name="Meng S."/>
            <person name="Li G."/>
            <person name="Viehrig K."/>
            <person name="Ye F."/>
            <person name="Su P."/>
            <person name="Kiefer A.F."/>
            <person name="Nichols A."/>
            <person name="Cepeda A.J."/>
            <person name="Yan W."/>
            <person name="Fan B."/>
            <person name="Jiang Y."/>
            <person name="Adhikari A."/>
            <person name="Zheng C.-J."/>
            <person name="Schuster L."/>
            <person name="Cowan T.M."/>
            <person name="Smanski M.J."/>
            <person name="Chevrette M.G."/>
            <person name="De Carvalho L.P.S."/>
            <person name="Shen B."/>
        </authorList>
    </citation>
    <scope>NUCLEOTIDE SEQUENCE [LARGE SCALE GENOMIC DNA]</scope>
    <source>
        <strain evidence="1 2">NPDC020863</strain>
    </source>
</reference>
<evidence type="ECO:0000313" key="2">
    <source>
        <dbReference type="Proteomes" id="UP001620295"/>
    </source>
</evidence>
<name>A0ABW8M808_9ACTN</name>
<feature type="non-terminal residue" evidence="1">
    <location>
        <position position="81"/>
    </location>
</feature>
<keyword evidence="2" id="KW-1185">Reference proteome</keyword>
<dbReference type="SUPFAM" id="SSF54593">
    <property type="entry name" value="Glyoxalase/Bleomycin resistance protein/Dihydroxybiphenyl dioxygenase"/>
    <property type="match status" value="1"/>
</dbReference>
<dbReference type="Gene3D" id="3.10.180.10">
    <property type="entry name" value="2,3-Dihydroxybiphenyl 1,2-Dioxygenase, domain 1"/>
    <property type="match status" value="1"/>
</dbReference>
<dbReference type="InterPro" id="IPR029068">
    <property type="entry name" value="Glyas_Bleomycin-R_OHBP_Dase"/>
</dbReference>
<dbReference type="RefSeq" id="WP_404749854.1">
    <property type="nucleotide sequence ID" value="NZ_JBJDQH010000639.1"/>
</dbReference>
<accession>A0ABW8M808</accession>
<protein>
    <submittedName>
        <fullName evidence="1">VOC family protein</fullName>
    </submittedName>
</protein>
<comment type="caution">
    <text evidence="1">The sequence shown here is derived from an EMBL/GenBank/DDBJ whole genome shotgun (WGS) entry which is preliminary data.</text>
</comment>
<dbReference type="Proteomes" id="UP001620295">
    <property type="component" value="Unassembled WGS sequence"/>
</dbReference>
<sequence length="81" mass="8846">MSITLNHTIVPAIDNEAAARFFASVMGLDYRGADRHFAPVRVNDSLTLDFMSVENPVGHHLAFDVDPSSFDEILARLDSAG</sequence>